<reference evidence="2" key="1">
    <citation type="journal article" date="2009" name="Rice">
        <title>De Novo Next Generation Sequencing of Plant Genomes.</title>
        <authorList>
            <person name="Rounsley S."/>
            <person name="Marri P.R."/>
            <person name="Yu Y."/>
            <person name="He R."/>
            <person name="Sisneros N."/>
            <person name="Goicoechea J.L."/>
            <person name="Lee S.J."/>
            <person name="Angelova A."/>
            <person name="Kudrna D."/>
            <person name="Luo M."/>
            <person name="Affourtit J."/>
            <person name="Desany B."/>
            <person name="Knight J."/>
            <person name="Niazi F."/>
            <person name="Egholm M."/>
            <person name="Wing R.A."/>
        </authorList>
    </citation>
    <scope>NUCLEOTIDE SEQUENCE [LARGE SCALE GENOMIC DNA]</scope>
    <source>
        <strain evidence="2">cv. IRGC 105608</strain>
    </source>
</reference>
<dbReference type="Gramene" id="OBART05G02200.1">
    <property type="protein sequence ID" value="OBART05G02200.1"/>
    <property type="gene ID" value="OBART05G02200"/>
</dbReference>
<feature type="compositionally biased region" description="Basic residues" evidence="1">
    <location>
        <begin position="68"/>
        <end position="77"/>
    </location>
</feature>
<keyword evidence="3" id="KW-1185">Reference proteome</keyword>
<dbReference type="STRING" id="65489.A0A0D3G2V4"/>
<organism evidence="2">
    <name type="scientific">Oryza barthii</name>
    <dbReference type="NCBI Taxonomy" id="65489"/>
    <lineage>
        <taxon>Eukaryota</taxon>
        <taxon>Viridiplantae</taxon>
        <taxon>Streptophyta</taxon>
        <taxon>Embryophyta</taxon>
        <taxon>Tracheophyta</taxon>
        <taxon>Spermatophyta</taxon>
        <taxon>Magnoliopsida</taxon>
        <taxon>Liliopsida</taxon>
        <taxon>Poales</taxon>
        <taxon>Poaceae</taxon>
        <taxon>BOP clade</taxon>
        <taxon>Oryzoideae</taxon>
        <taxon>Oryzeae</taxon>
        <taxon>Oryzinae</taxon>
        <taxon>Oryza</taxon>
    </lineage>
</organism>
<dbReference type="HOGENOM" id="CLU_1588984_0_0_1"/>
<evidence type="ECO:0000313" key="2">
    <source>
        <dbReference type="EnsemblPlants" id="OBART05G02200.1"/>
    </source>
</evidence>
<protein>
    <submittedName>
        <fullName evidence="2">Uncharacterized protein</fullName>
    </submittedName>
</protein>
<reference evidence="2" key="2">
    <citation type="submission" date="2015-03" db="UniProtKB">
        <authorList>
            <consortium name="EnsemblPlants"/>
        </authorList>
    </citation>
    <scope>IDENTIFICATION</scope>
</reference>
<feature type="region of interest" description="Disordered" evidence="1">
    <location>
        <begin position="60"/>
        <end position="84"/>
    </location>
</feature>
<dbReference type="PaxDb" id="65489-OBART05G02200.1"/>
<evidence type="ECO:0000313" key="3">
    <source>
        <dbReference type="Proteomes" id="UP000026960"/>
    </source>
</evidence>
<feature type="region of interest" description="Disordered" evidence="1">
    <location>
        <begin position="14"/>
        <end position="34"/>
    </location>
</feature>
<name>A0A0D3G2V4_9ORYZ</name>
<dbReference type="AlphaFoldDB" id="A0A0D3G2V4"/>
<dbReference type="Proteomes" id="UP000026960">
    <property type="component" value="Chromosome 5"/>
</dbReference>
<sequence>MDQELIEIRRSDDVFCADSTTKPHHDQPKGHRRAPRVAELCHRRGALVCIDSTLASPINHTSLSPSAPRHHPPHRHPPPSQSPANLDVIVGCVSGLRGLGHSAGAHYQQVVLAGMETRREKKRWKVEGHLHGVTSAKPPIHTVTGLDLNGFVKMEGEKCLVLRFMDDN</sequence>
<proteinExistence type="predicted"/>
<dbReference type="EnsemblPlants" id="OBART05G02200.1">
    <property type="protein sequence ID" value="OBART05G02200.1"/>
    <property type="gene ID" value="OBART05G02200"/>
</dbReference>
<evidence type="ECO:0000256" key="1">
    <source>
        <dbReference type="SAM" id="MobiDB-lite"/>
    </source>
</evidence>
<accession>A0A0D3G2V4</accession>